<dbReference type="OrthoDB" id="9770467at2"/>
<dbReference type="Proteomes" id="UP000239720">
    <property type="component" value="Unassembled WGS sequence"/>
</dbReference>
<evidence type="ECO:0000256" key="2">
    <source>
        <dbReference type="SAM" id="Phobius"/>
    </source>
</evidence>
<keyword evidence="2" id="KW-1133">Transmembrane helix</keyword>
<dbReference type="EMBL" id="NEMB01000003">
    <property type="protein sequence ID" value="PQQ65438.1"/>
    <property type="molecule type" value="Genomic_DNA"/>
</dbReference>
<dbReference type="RefSeq" id="WP_105367371.1">
    <property type="nucleotide sequence ID" value="NZ_NEMB01000003.1"/>
</dbReference>
<name>A0A2S8R6L8_9FIRM</name>
<dbReference type="CDD" id="cd07341">
    <property type="entry name" value="M56_BlaR1_MecR1_like"/>
    <property type="match status" value="1"/>
</dbReference>
<dbReference type="PANTHER" id="PTHR34978:SF3">
    <property type="entry name" value="SLR0241 PROTEIN"/>
    <property type="match status" value="1"/>
</dbReference>
<dbReference type="AlphaFoldDB" id="A0A2S8R6L8"/>
<dbReference type="InterPro" id="IPR008756">
    <property type="entry name" value="Peptidase_M56"/>
</dbReference>
<feature type="compositionally biased region" description="Basic and acidic residues" evidence="1">
    <location>
        <begin position="366"/>
        <end position="383"/>
    </location>
</feature>
<keyword evidence="2" id="KW-0472">Membrane</keyword>
<keyword evidence="2" id="KW-0812">Transmembrane</keyword>
<evidence type="ECO:0000259" key="3">
    <source>
        <dbReference type="Pfam" id="PF05569"/>
    </source>
</evidence>
<dbReference type="InterPro" id="IPR052173">
    <property type="entry name" value="Beta-lactam_resp_regulator"/>
</dbReference>
<feature type="transmembrane region" description="Helical" evidence="2">
    <location>
        <begin position="141"/>
        <end position="161"/>
    </location>
</feature>
<feature type="transmembrane region" description="Helical" evidence="2">
    <location>
        <begin position="38"/>
        <end position="56"/>
    </location>
</feature>
<feature type="region of interest" description="Disordered" evidence="1">
    <location>
        <begin position="366"/>
        <end position="388"/>
    </location>
</feature>
<feature type="transmembrane region" description="Helical" evidence="2">
    <location>
        <begin position="339"/>
        <end position="363"/>
    </location>
</feature>
<feature type="domain" description="Peptidase M56" evidence="3">
    <location>
        <begin position="9"/>
        <end position="328"/>
    </location>
</feature>
<dbReference type="Pfam" id="PF05569">
    <property type="entry name" value="Peptidase_M56"/>
    <property type="match status" value="1"/>
</dbReference>
<evidence type="ECO:0000313" key="5">
    <source>
        <dbReference type="Proteomes" id="UP000239720"/>
    </source>
</evidence>
<gene>
    <name evidence="4" type="ORF">B9R14_00710</name>
</gene>
<comment type="caution">
    <text evidence="4">The sequence shown here is derived from an EMBL/GenBank/DDBJ whole genome shotgun (WGS) entry which is preliminary data.</text>
</comment>
<sequence length="759" mass="87112">MFEMLFQTIIEITLAVSVIIVLLLIFSKILDKNYTTKWRYWVWLVLAVRLLIPFNISLPNAPIQLSQFETTRTVDNINNHQSIQPVEQTKPIEEKLDTNIINENSSDKIFVNNHLALSQNEATQYKMTISRSFDTVKVLSIVWILGGILFLLYQLIVYFSYRRKIKLSSWDAVDKELLNIYQRVLKEIKVNRNIPIKICKVIKSPMVLGFWNPILLLPDIDFTKEHLQMILRHEVIHIKRRDILYKTVILFARAAHWFNPLVHIMSVEANKDIELSCDAAVVENQNVDYRKDYSEAILMSVYKGNRRKTVFSTYFGGGKKMLKKRFASLFDLRKKKKGIISLILVALLIGIMGLCISCSKTAVAGDDSKTRTEDSNKTGEENNGKTGVEGDQATIYENEALGFSLELPKEWKDRYVVEEWGNSVGFFSKKVYEQYNGMGLLFTIVRDVGELITEKDTQQALQAQQILLQGNGYTYYMRLPSDVQYPMEEELSDDYIAMSKQISKVAKGIELLGNQKPQASNKGFKVVGSSFFTLEIPENWDIKQELLSDFTWYIYDETQKGEVGAITLVPYDFGDESEGEYTSSYSGVQVLLYDDETLRGASIFLNLEIVKQEIIDTIKNSFSFVNGPFNIFDLQTQGKQYLAQGGKKVFGRIEDFEMENGEPVTVKINVMEFIPDGIDDNNPNGFRIEDLDKIETYPLDIGARVVPLVPPGNNSFKLYEMPLLDSDFIKKYDNYKYFYYDFIIGSDGKVKSVFGRYVP</sequence>
<evidence type="ECO:0000313" key="4">
    <source>
        <dbReference type="EMBL" id="PQQ65438.1"/>
    </source>
</evidence>
<dbReference type="PANTHER" id="PTHR34978">
    <property type="entry name" value="POSSIBLE SENSOR-TRANSDUCER PROTEIN BLAR"/>
    <property type="match status" value="1"/>
</dbReference>
<feature type="transmembrane region" description="Helical" evidence="2">
    <location>
        <begin position="6"/>
        <end position="26"/>
    </location>
</feature>
<evidence type="ECO:0000256" key="1">
    <source>
        <dbReference type="SAM" id="MobiDB-lite"/>
    </source>
</evidence>
<proteinExistence type="predicted"/>
<organism evidence="4 5">
    <name type="scientific">Acetivibrio saccincola</name>
    <dbReference type="NCBI Taxonomy" id="1677857"/>
    <lineage>
        <taxon>Bacteria</taxon>
        <taxon>Bacillati</taxon>
        <taxon>Bacillota</taxon>
        <taxon>Clostridia</taxon>
        <taxon>Eubacteriales</taxon>
        <taxon>Oscillospiraceae</taxon>
        <taxon>Acetivibrio</taxon>
    </lineage>
</organism>
<protein>
    <recommendedName>
        <fullName evidence="3">Peptidase M56 domain-containing protein</fullName>
    </recommendedName>
</protein>
<accession>A0A2S8R6L8</accession>
<reference evidence="4 5" key="1">
    <citation type="journal article" date="2018" name="Syst. Appl. Microbiol.">
        <title>Characterization and high-quality draft genome sequence of Herbivorax saccincola A7, an anaerobic, alkaliphilic, thermophilic, cellulolytic, and xylanolytic bacterium.</title>
        <authorList>
            <person name="Aikawa S."/>
            <person name="Baramee S."/>
            <person name="Sermsathanaswadi J."/>
            <person name="Thianheng P."/>
            <person name="Tachaapaikoon C."/>
            <person name="Shikata A."/>
            <person name="Waeonukul R."/>
            <person name="Pason P."/>
            <person name="Ratanakhanokchai K."/>
            <person name="Kosugi A."/>
        </authorList>
    </citation>
    <scope>NUCLEOTIDE SEQUENCE [LARGE SCALE GENOMIC DNA]</scope>
    <source>
        <strain evidence="4 5">A7</strain>
    </source>
</reference>